<evidence type="ECO:0000256" key="2">
    <source>
        <dbReference type="ARBA" id="ARBA00023125"/>
    </source>
</evidence>
<keyword evidence="1" id="KW-0805">Transcription regulation</keyword>
<evidence type="ECO:0000259" key="4">
    <source>
        <dbReference type="PROSITE" id="PS50949"/>
    </source>
</evidence>
<gene>
    <name evidence="5" type="ORF">BJL86_3081</name>
</gene>
<evidence type="ECO:0000313" key="6">
    <source>
        <dbReference type="Proteomes" id="UP000186104"/>
    </source>
</evidence>
<reference evidence="5 6" key="1">
    <citation type="submission" date="2016-06" db="EMBL/GenBank/DDBJ databases">
        <title>Complete genome sequence of a saline-alkali tolerant type strain Dietzia timorensis ID05-A0528T.</title>
        <authorList>
            <person name="Wu X."/>
        </authorList>
    </citation>
    <scope>NUCLEOTIDE SEQUENCE [LARGE SCALE GENOMIC DNA]</scope>
    <source>
        <strain evidence="5 6">ID05-A0528</strain>
    </source>
</reference>
<dbReference type="CDD" id="cd07377">
    <property type="entry name" value="WHTH_GntR"/>
    <property type="match status" value="1"/>
</dbReference>
<keyword evidence="3" id="KW-0804">Transcription</keyword>
<feature type="domain" description="HTH gntR-type" evidence="4">
    <location>
        <begin position="11"/>
        <end position="79"/>
    </location>
</feature>
<dbReference type="PROSITE" id="PS50949">
    <property type="entry name" value="HTH_GNTR"/>
    <property type="match status" value="1"/>
</dbReference>
<evidence type="ECO:0000313" key="5">
    <source>
        <dbReference type="EMBL" id="ANI93840.1"/>
    </source>
</evidence>
<dbReference type="Pfam" id="PF00392">
    <property type="entry name" value="GntR"/>
    <property type="match status" value="1"/>
</dbReference>
<protein>
    <submittedName>
        <fullName evidence="5">HTH-type transcriptional repressor YtrA</fullName>
    </submittedName>
</protein>
<dbReference type="SUPFAM" id="SSF46785">
    <property type="entry name" value="Winged helix' DNA-binding domain"/>
    <property type="match status" value="1"/>
</dbReference>
<dbReference type="InterPro" id="IPR036390">
    <property type="entry name" value="WH_DNA-bd_sf"/>
</dbReference>
<accession>A0A173LRM5</accession>
<sequence length="131" mass="13818">MRYSIDEASSVPIYEQLVRQITTAIVDGTLPARTKMPPAKELAASLDINVHTVLHAYQDLRDAGLVELRRGRGTIVSAQHEDFSTQARSIHAAVGEALAAGLPPAAIRAAVDHALVVMSGEVVPLLGGESG</sequence>
<dbReference type="GO" id="GO:0003677">
    <property type="term" value="F:DNA binding"/>
    <property type="evidence" value="ECO:0007669"/>
    <property type="project" value="UniProtKB-KW"/>
</dbReference>
<dbReference type="SMART" id="SM00345">
    <property type="entry name" value="HTH_GNTR"/>
    <property type="match status" value="1"/>
</dbReference>
<dbReference type="EMBL" id="CP015961">
    <property type="protein sequence ID" value="ANI93840.1"/>
    <property type="molecule type" value="Genomic_DNA"/>
</dbReference>
<name>A0A173LRM5_9ACTN</name>
<keyword evidence="2" id="KW-0238">DNA-binding</keyword>
<dbReference type="AlphaFoldDB" id="A0A173LRM5"/>
<evidence type="ECO:0000256" key="3">
    <source>
        <dbReference type="ARBA" id="ARBA00023163"/>
    </source>
</evidence>
<evidence type="ECO:0000256" key="1">
    <source>
        <dbReference type="ARBA" id="ARBA00023015"/>
    </source>
</evidence>
<dbReference type="InterPro" id="IPR036388">
    <property type="entry name" value="WH-like_DNA-bd_sf"/>
</dbReference>
<dbReference type="RefSeq" id="WP_067478731.1">
    <property type="nucleotide sequence ID" value="NZ_CP015961.1"/>
</dbReference>
<dbReference type="InterPro" id="IPR000524">
    <property type="entry name" value="Tscrpt_reg_HTH_GntR"/>
</dbReference>
<dbReference type="Proteomes" id="UP000186104">
    <property type="component" value="Chromosome"/>
</dbReference>
<dbReference type="PANTHER" id="PTHR38445">
    <property type="entry name" value="HTH-TYPE TRANSCRIPTIONAL REPRESSOR YTRA"/>
    <property type="match status" value="1"/>
</dbReference>
<organism evidence="5 6">
    <name type="scientific">Dietzia timorensis</name>
    <dbReference type="NCBI Taxonomy" id="499555"/>
    <lineage>
        <taxon>Bacteria</taxon>
        <taxon>Bacillati</taxon>
        <taxon>Actinomycetota</taxon>
        <taxon>Actinomycetes</taxon>
        <taxon>Mycobacteriales</taxon>
        <taxon>Dietziaceae</taxon>
        <taxon>Dietzia</taxon>
    </lineage>
</organism>
<keyword evidence="6" id="KW-1185">Reference proteome</keyword>
<dbReference type="Gene3D" id="1.10.10.10">
    <property type="entry name" value="Winged helix-like DNA-binding domain superfamily/Winged helix DNA-binding domain"/>
    <property type="match status" value="1"/>
</dbReference>
<dbReference type="PANTHER" id="PTHR38445:SF7">
    <property type="entry name" value="GNTR-FAMILY TRANSCRIPTIONAL REGULATOR"/>
    <property type="match status" value="1"/>
</dbReference>
<dbReference type="GO" id="GO:0003700">
    <property type="term" value="F:DNA-binding transcription factor activity"/>
    <property type="evidence" value="ECO:0007669"/>
    <property type="project" value="InterPro"/>
</dbReference>
<dbReference type="OrthoDB" id="3192286at2"/>
<dbReference type="KEGG" id="dtm:BJL86_3081"/>
<proteinExistence type="predicted"/>
<dbReference type="STRING" id="499555.BJL86_3081"/>